<reference evidence="1" key="1">
    <citation type="submission" date="2020-04" db="EMBL/GenBank/DDBJ databases">
        <title>Hybrid Assembly of Korean Phytophthora infestans isolates.</title>
        <authorList>
            <person name="Prokchorchik M."/>
            <person name="Lee Y."/>
            <person name="Seo J."/>
            <person name="Cho J.-H."/>
            <person name="Park Y.-E."/>
            <person name="Jang D.-C."/>
            <person name="Im J.-S."/>
            <person name="Choi J.-G."/>
            <person name="Park H.-J."/>
            <person name="Lee G.-B."/>
            <person name="Lee Y.-G."/>
            <person name="Hong S.-Y."/>
            <person name="Cho K."/>
            <person name="Sohn K.H."/>
        </authorList>
    </citation>
    <scope>NUCLEOTIDE SEQUENCE</scope>
    <source>
        <strain evidence="1">KR_1_A1</strain>
    </source>
</reference>
<organism evidence="1 2">
    <name type="scientific">Phytophthora infestans</name>
    <name type="common">Potato late blight agent</name>
    <name type="synonym">Botrytis infestans</name>
    <dbReference type="NCBI Taxonomy" id="4787"/>
    <lineage>
        <taxon>Eukaryota</taxon>
        <taxon>Sar</taxon>
        <taxon>Stramenopiles</taxon>
        <taxon>Oomycota</taxon>
        <taxon>Peronosporomycetes</taxon>
        <taxon>Peronosporales</taxon>
        <taxon>Peronosporaceae</taxon>
        <taxon>Phytophthora</taxon>
    </lineage>
</organism>
<comment type="caution">
    <text evidence="1">The sequence shown here is derived from an EMBL/GenBank/DDBJ whole genome shotgun (WGS) entry which is preliminary data.</text>
</comment>
<accession>A0A833WI04</accession>
<proteinExistence type="predicted"/>
<dbReference type="EMBL" id="WSZM01000109">
    <property type="protein sequence ID" value="KAF4042007.1"/>
    <property type="molecule type" value="Genomic_DNA"/>
</dbReference>
<name>A0A833WI04_PHYIN</name>
<dbReference type="Proteomes" id="UP000602510">
    <property type="component" value="Unassembled WGS sequence"/>
</dbReference>
<sequence length="70" mass="7546">MALLSRTPAMPDDIFVKSMPSNSSDVFDFTELNKADGASGDEGRLLAFATGQLVNDKITSGVILWVKKNL</sequence>
<protein>
    <submittedName>
        <fullName evidence="1">Uncharacterized protein</fullName>
    </submittedName>
</protein>
<keyword evidence="2" id="KW-1185">Reference proteome</keyword>
<evidence type="ECO:0000313" key="2">
    <source>
        <dbReference type="Proteomes" id="UP000602510"/>
    </source>
</evidence>
<gene>
    <name evidence="1" type="ORF">GN244_ATG05731</name>
</gene>
<dbReference type="AlphaFoldDB" id="A0A833WI04"/>
<evidence type="ECO:0000313" key="1">
    <source>
        <dbReference type="EMBL" id="KAF4042007.1"/>
    </source>
</evidence>